<dbReference type="EMBL" id="JAMTCG010000001">
    <property type="protein sequence ID" value="MCP2159059.1"/>
    <property type="molecule type" value="Genomic_DNA"/>
</dbReference>
<keyword evidence="2" id="KW-0472">Membrane</keyword>
<feature type="transmembrane region" description="Helical" evidence="2">
    <location>
        <begin position="85"/>
        <end position="103"/>
    </location>
</feature>
<evidence type="ECO:0000256" key="2">
    <source>
        <dbReference type="SAM" id="Phobius"/>
    </source>
</evidence>
<keyword evidence="2" id="KW-0812">Transmembrane</keyword>
<keyword evidence="2" id="KW-1133">Transmembrane helix</keyword>
<keyword evidence="4" id="KW-1185">Reference proteome</keyword>
<gene>
    <name evidence="3" type="ORF">LX12_000223</name>
</gene>
<reference evidence="3 4" key="1">
    <citation type="submission" date="2022-06" db="EMBL/GenBank/DDBJ databases">
        <title>Genomic Encyclopedia of Archaeal and Bacterial Type Strains, Phase II (KMG-II): from individual species to whole genera.</title>
        <authorList>
            <person name="Goeker M."/>
        </authorList>
    </citation>
    <scope>NUCLEOTIDE SEQUENCE [LARGE SCALE GENOMIC DNA]</scope>
    <source>
        <strain evidence="3 4">DSM 45037</strain>
    </source>
</reference>
<feature type="transmembrane region" description="Helical" evidence="2">
    <location>
        <begin position="149"/>
        <end position="168"/>
    </location>
</feature>
<protein>
    <recommendedName>
        <fullName evidence="5">Transmembrane protein</fullName>
    </recommendedName>
</protein>
<proteinExistence type="predicted"/>
<dbReference type="Proteomes" id="UP001205740">
    <property type="component" value="Unassembled WGS sequence"/>
</dbReference>
<evidence type="ECO:0008006" key="5">
    <source>
        <dbReference type="Google" id="ProtNLM"/>
    </source>
</evidence>
<sequence length="225" mass="23361">MSDSQHGTGSGAPAGLEQLEGDLRKAERKIAGEIEPGARAVVVAGAVLVAIVAMVLPHTGAANGIDVLTFSGAARDERVTITSRVFVYLLVVFGIGFSMLALVTRRWTVAFVALCGSAVGCVAGMLAWWSRNTPGVNGVTPPHGVGPGLVLGWFALIVIVFHWSRVVWARTSYHLALEAQRRDEAREAEDRARSLQRSVDGRNASGGGSAAGDAEGTDGGAGSKA</sequence>
<comment type="caution">
    <text evidence="3">The sequence shown here is derived from an EMBL/GenBank/DDBJ whole genome shotgun (WGS) entry which is preliminary data.</text>
</comment>
<dbReference type="RefSeq" id="WP_253652672.1">
    <property type="nucleotide sequence ID" value="NZ_BAAAOE010000004.1"/>
</dbReference>
<organism evidence="3 4">
    <name type="scientific">Williamsia serinedens</name>
    <dbReference type="NCBI Taxonomy" id="391736"/>
    <lineage>
        <taxon>Bacteria</taxon>
        <taxon>Bacillati</taxon>
        <taxon>Actinomycetota</taxon>
        <taxon>Actinomycetes</taxon>
        <taxon>Mycobacteriales</taxon>
        <taxon>Nocardiaceae</taxon>
        <taxon>Williamsia</taxon>
    </lineage>
</organism>
<evidence type="ECO:0000313" key="3">
    <source>
        <dbReference type="EMBL" id="MCP2159059.1"/>
    </source>
</evidence>
<feature type="transmembrane region" description="Helical" evidence="2">
    <location>
        <begin position="110"/>
        <end position="129"/>
    </location>
</feature>
<name>A0ABT1GVP8_9NOCA</name>
<evidence type="ECO:0000313" key="4">
    <source>
        <dbReference type="Proteomes" id="UP001205740"/>
    </source>
</evidence>
<feature type="region of interest" description="Disordered" evidence="1">
    <location>
        <begin position="187"/>
        <end position="225"/>
    </location>
</feature>
<evidence type="ECO:0000256" key="1">
    <source>
        <dbReference type="SAM" id="MobiDB-lite"/>
    </source>
</evidence>
<feature type="transmembrane region" description="Helical" evidence="2">
    <location>
        <begin position="37"/>
        <end position="56"/>
    </location>
</feature>
<accession>A0ABT1GVP8</accession>